<dbReference type="AlphaFoldDB" id="A0A831VXF9"/>
<dbReference type="EMBL" id="DRGL01000084">
    <property type="protein sequence ID" value="HEA23644.1"/>
    <property type="molecule type" value="Genomic_DNA"/>
</dbReference>
<accession>A0A831VXF9</accession>
<comment type="caution">
    <text evidence="1">The sequence shown here is derived from an EMBL/GenBank/DDBJ whole genome shotgun (WGS) entry which is preliminary data.</text>
</comment>
<evidence type="ECO:0000313" key="1">
    <source>
        <dbReference type="EMBL" id="HEA23644.1"/>
    </source>
</evidence>
<protein>
    <submittedName>
        <fullName evidence="1">Uncharacterized protein</fullName>
    </submittedName>
</protein>
<organism evidence="1">
    <name type="scientific">Pricia antarctica</name>
    <dbReference type="NCBI Taxonomy" id="641691"/>
    <lineage>
        <taxon>Bacteria</taxon>
        <taxon>Pseudomonadati</taxon>
        <taxon>Bacteroidota</taxon>
        <taxon>Flavobacteriia</taxon>
        <taxon>Flavobacteriales</taxon>
        <taxon>Flavobacteriaceae</taxon>
        <taxon>Pricia</taxon>
    </lineage>
</organism>
<gene>
    <name evidence="1" type="ORF">ENH87_22405</name>
</gene>
<reference evidence="1" key="1">
    <citation type="journal article" date="2020" name="mSystems">
        <title>Genome- and Community-Level Interaction Insights into Carbon Utilization and Element Cycling Functions of Hydrothermarchaeota in Hydrothermal Sediment.</title>
        <authorList>
            <person name="Zhou Z."/>
            <person name="Liu Y."/>
            <person name="Xu W."/>
            <person name="Pan J."/>
            <person name="Luo Z.H."/>
            <person name="Li M."/>
        </authorList>
    </citation>
    <scope>NUCLEOTIDE SEQUENCE [LARGE SCALE GENOMIC DNA]</scope>
    <source>
        <strain evidence="1">HyVt-345</strain>
    </source>
</reference>
<proteinExistence type="predicted"/>
<dbReference type="Proteomes" id="UP000886191">
    <property type="component" value="Unassembled WGS sequence"/>
</dbReference>
<name>A0A831VXF9_9FLAO</name>
<sequence>MENRSSNEKPRTNTSQNYGNRLITVRWQKKAYGTFSFHMLLRGPVEAGDADRPPWLPQGLWLIRYEYRRVYINPSLLIAHTSM</sequence>